<evidence type="ECO:0000313" key="6">
    <source>
        <dbReference type="EMBL" id="KRS14886.1"/>
    </source>
</evidence>
<dbReference type="OrthoDB" id="9806939at2"/>
<dbReference type="InterPro" id="IPR058637">
    <property type="entry name" value="YknX-like_C"/>
</dbReference>
<dbReference type="NCBIfam" id="TIGR01730">
    <property type="entry name" value="RND_mfp"/>
    <property type="match status" value="1"/>
</dbReference>
<feature type="domain" description="Multidrug resistance protein MdtA-like barrel-sandwich hybrid" evidence="3">
    <location>
        <begin position="69"/>
        <end position="190"/>
    </location>
</feature>
<dbReference type="GO" id="GO:0015562">
    <property type="term" value="F:efflux transmembrane transporter activity"/>
    <property type="evidence" value="ECO:0007669"/>
    <property type="project" value="TreeGrafter"/>
</dbReference>
<evidence type="ECO:0000259" key="3">
    <source>
        <dbReference type="Pfam" id="PF25917"/>
    </source>
</evidence>
<comment type="caution">
    <text evidence="6">The sequence shown here is derived from an EMBL/GenBank/DDBJ whole genome shotgun (WGS) entry which is preliminary data.</text>
</comment>
<dbReference type="FunFam" id="2.40.30.170:FF:000010">
    <property type="entry name" value="Efflux RND transporter periplasmic adaptor subunit"/>
    <property type="match status" value="1"/>
</dbReference>
<dbReference type="EMBL" id="LAXJ01000001">
    <property type="protein sequence ID" value="KRS14886.1"/>
    <property type="molecule type" value="Genomic_DNA"/>
</dbReference>
<keyword evidence="7" id="KW-1185">Reference proteome</keyword>
<dbReference type="GO" id="GO:1990281">
    <property type="term" value="C:efflux pump complex"/>
    <property type="evidence" value="ECO:0007669"/>
    <property type="project" value="TreeGrafter"/>
</dbReference>
<dbReference type="Pfam" id="PF25989">
    <property type="entry name" value="YknX_C"/>
    <property type="match status" value="1"/>
</dbReference>
<dbReference type="Pfam" id="PF25954">
    <property type="entry name" value="Beta-barrel_RND_2"/>
    <property type="match status" value="1"/>
</dbReference>
<feature type="domain" description="CusB-like beta-barrel" evidence="4">
    <location>
        <begin position="203"/>
        <end position="275"/>
    </location>
</feature>
<sequence length="363" mass="39130">MSVFKQLLLICLLGLIGYGGYWGYETYLAPPAEAAEARGSGPVTIETAQAETERIYQNVEAVGTTRAVNSVQIVPETDGRIVELAITPGARVEEGAVLVRLDDAIERADLAEAKARLVERRQVLERIEQLRSTNAVSQATQEEAVARLAEAEAQLDRAQQRLDQRTILAPFAGVLGLPEVDRGARVTSDDMIARLDDLSQVELEFSLPETLFAKVRRGMPVEAQSVAFEDRVFEGQIDAVDSRIDPVSRAFRARALIPNPQGLLPAGMFMSLTLTLSEDDALVVPEEAIVFQAAETYVFAVADGTATRKLVQTGSRQGGKVAVLAGLEPGEEVAVRGLGRLRDGAEVTVKSTEPASDESEGDT</sequence>
<dbReference type="Gene3D" id="2.40.50.100">
    <property type="match status" value="1"/>
</dbReference>
<evidence type="ECO:0000259" key="4">
    <source>
        <dbReference type="Pfam" id="PF25954"/>
    </source>
</evidence>
<gene>
    <name evidence="6" type="ORF">XM53_00015</name>
</gene>
<dbReference type="InterPro" id="IPR058792">
    <property type="entry name" value="Beta-barrel_RND_2"/>
</dbReference>
<dbReference type="PATRIC" id="fig|1641875.4.peg.3"/>
<comment type="similarity">
    <text evidence="1">Belongs to the membrane fusion protein (MFP) (TC 8.A.1) family.</text>
</comment>
<dbReference type="Gene3D" id="2.40.30.170">
    <property type="match status" value="1"/>
</dbReference>
<name>A0A0T5P1A6_9RHOB</name>
<dbReference type="SUPFAM" id="SSF111369">
    <property type="entry name" value="HlyD-like secretion proteins"/>
    <property type="match status" value="1"/>
</dbReference>
<dbReference type="Proteomes" id="UP000051295">
    <property type="component" value="Unassembled WGS sequence"/>
</dbReference>
<evidence type="ECO:0000259" key="5">
    <source>
        <dbReference type="Pfam" id="PF25989"/>
    </source>
</evidence>
<dbReference type="AlphaFoldDB" id="A0A0T5P1A6"/>
<organism evidence="6 7">
    <name type="scientific">Roseovarius atlanticus</name>
    <dbReference type="NCBI Taxonomy" id="1641875"/>
    <lineage>
        <taxon>Bacteria</taxon>
        <taxon>Pseudomonadati</taxon>
        <taxon>Pseudomonadota</taxon>
        <taxon>Alphaproteobacteria</taxon>
        <taxon>Rhodobacterales</taxon>
        <taxon>Roseobacteraceae</taxon>
        <taxon>Roseovarius</taxon>
    </lineage>
</organism>
<protein>
    <submittedName>
        <fullName evidence="6">Secretion protein HylD</fullName>
    </submittedName>
</protein>
<keyword evidence="2" id="KW-0175">Coiled coil</keyword>
<dbReference type="RefSeq" id="WP_057789133.1">
    <property type="nucleotide sequence ID" value="NZ_LAXJ01000001.1"/>
</dbReference>
<dbReference type="Gene3D" id="1.10.287.470">
    <property type="entry name" value="Helix hairpin bin"/>
    <property type="match status" value="1"/>
</dbReference>
<reference evidence="6 7" key="1">
    <citation type="submission" date="2015-04" db="EMBL/GenBank/DDBJ databases">
        <title>The draft genome sequence of Roseovarius sp.R12b.</title>
        <authorList>
            <person name="Li G."/>
            <person name="Lai Q."/>
            <person name="Shao Z."/>
            <person name="Yan P."/>
        </authorList>
    </citation>
    <scope>NUCLEOTIDE SEQUENCE [LARGE SCALE GENOMIC DNA]</scope>
    <source>
        <strain evidence="6 7">R12B</strain>
    </source>
</reference>
<feature type="domain" description="YknX-like C-terminal permuted SH3-like" evidence="5">
    <location>
        <begin position="281"/>
        <end position="349"/>
    </location>
</feature>
<dbReference type="Pfam" id="PF25917">
    <property type="entry name" value="BSH_RND"/>
    <property type="match status" value="1"/>
</dbReference>
<dbReference type="STRING" id="1641875.XM53_00015"/>
<dbReference type="PANTHER" id="PTHR30469">
    <property type="entry name" value="MULTIDRUG RESISTANCE PROTEIN MDTA"/>
    <property type="match status" value="1"/>
</dbReference>
<dbReference type="InterPro" id="IPR058625">
    <property type="entry name" value="MdtA-like_BSH"/>
</dbReference>
<dbReference type="Gene3D" id="2.40.420.20">
    <property type="match status" value="1"/>
</dbReference>
<feature type="coiled-coil region" evidence="2">
    <location>
        <begin position="101"/>
        <end position="168"/>
    </location>
</feature>
<proteinExistence type="inferred from homology"/>
<accession>A0A0T5P1A6</accession>
<evidence type="ECO:0000256" key="1">
    <source>
        <dbReference type="ARBA" id="ARBA00009477"/>
    </source>
</evidence>
<evidence type="ECO:0000256" key="2">
    <source>
        <dbReference type="SAM" id="Coils"/>
    </source>
</evidence>
<dbReference type="InterPro" id="IPR006143">
    <property type="entry name" value="RND_pump_MFP"/>
</dbReference>
<evidence type="ECO:0000313" key="7">
    <source>
        <dbReference type="Proteomes" id="UP000051295"/>
    </source>
</evidence>
<dbReference type="PANTHER" id="PTHR30469:SF11">
    <property type="entry name" value="BLL4320 PROTEIN"/>
    <property type="match status" value="1"/>
</dbReference>